<accession>H5XUX7</accession>
<dbReference type="InterPro" id="IPR011032">
    <property type="entry name" value="GroES-like_sf"/>
</dbReference>
<dbReference type="RefSeq" id="WP_007783102.1">
    <property type="nucleotide sequence ID" value="NZ_CM001441.1"/>
</dbReference>
<evidence type="ECO:0000256" key="6">
    <source>
        <dbReference type="RuleBase" id="RU361277"/>
    </source>
</evidence>
<reference evidence="8 9" key="1">
    <citation type="submission" date="2011-11" db="EMBL/GenBank/DDBJ databases">
        <title>The Noncontiguous Finished genome of Desulfosporosinus youngiae DSM 17734.</title>
        <authorList>
            <consortium name="US DOE Joint Genome Institute (JGI-PGF)"/>
            <person name="Lucas S."/>
            <person name="Han J."/>
            <person name="Lapidus A."/>
            <person name="Cheng J.-F."/>
            <person name="Goodwin L."/>
            <person name="Pitluck S."/>
            <person name="Peters L."/>
            <person name="Ovchinnikova G."/>
            <person name="Lu M."/>
            <person name="Land M.L."/>
            <person name="Hauser L."/>
            <person name="Pester M."/>
            <person name="Spring S."/>
            <person name="Ollivier B."/>
            <person name="Rattei T."/>
            <person name="Klenk H.-P."/>
            <person name="Wagner M."/>
            <person name="Loy A."/>
            <person name="Woyke T.J."/>
        </authorList>
    </citation>
    <scope>NUCLEOTIDE SEQUENCE [LARGE SCALE GENOMIC DNA]</scope>
    <source>
        <strain evidence="8 9">DSM 17734</strain>
    </source>
</reference>
<name>H5XUX7_9FIRM</name>
<protein>
    <submittedName>
        <fullName evidence="8">Theronine dehydrogenase-like Zn-dependent dehydrogenase</fullName>
    </submittedName>
</protein>
<dbReference type="CDD" id="cd05278">
    <property type="entry name" value="FDH_like"/>
    <property type="match status" value="1"/>
</dbReference>
<evidence type="ECO:0000313" key="9">
    <source>
        <dbReference type="Proteomes" id="UP000005104"/>
    </source>
</evidence>
<dbReference type="Gene3D" id="3.90.180.10">
    <property type="entry name" value="Medium-chain alcohol dehydrogenases, catalytic domain"/>
    <property type="match status" value="1"/>
</dbReference>
<evidence type="ECO:0000259" key="7">
    <source>
        <dbReference type="SMART" id="SM00829"/>
    </source>
</evidence>
<dbReference type="SMART" id="SM00829">
    <property type="entry name" value="PKS_ER"/>
    <property type="match status" value="1"/>
</dbReference>
<dbReference type="InterPro" id="IPR002328">
    <property type="entry name" value="ADH_Zn_CS"/>
</dbReference>
<evidence type="ECO:0000256" key="5">
    <source>
        <dbReference type="ARBA" id="ARBA00023002"/>
    </source>
</evidence>
<dbReference type="GO" id="GO:0008270">
    <property type="term" value="F:zinc ion binding"/>
    <property type="evidence" value="ECO:0007669"/>
    <property type="project" value="InterPro"/>
</dbReference>
<dbReference type="Proteomes" id="UP000005104">
    <property type="component" value="Chromosome"/>
</dbReference>
<evidence type="ECO:0000256" key="1">
    <source>
        <dbReference type="ARBA" id="ARBA00001947"/>
    </source>
</evidence>
<dbReference type="Gene3D" id="3.40.50.720">
    <property type="entry name" value="NAD(P)-binding Rossmann-like Domain"/>
    <property type="match status" value="1"/>
</dbReference>
<dbReference type="HOGENOM" id="CLU_026673_11_3_9"/>
<dbReference type="STRING" id="768710.DesyoDRAFT_2349"/>
<sequence length="351" mass="38130">MDYMKAVVFHGNDDLRFESVPRPQIINPGDALVRVTTSTICGSDIHIKHHGETMGVKPGNIIGHEFVGIVEQVGGQVSNFKTGDRVAVACVFSCGECFYCQKGIHSQCPQGSVFGGSGKLDNRGAHAEYVRVPFASRVMHKIPDTLSDEDVLFVGDILSTGYYGAERGEIKAGDTVVVIGSGPVGMCAMISARLFGAEQIIAVDLDNHRLGIALNQGIADKAINPQSEEPLKVIKDLTDNRGADVVIEAVGSKTSFEAAFRYIRPGGTVSLLGVYTMGVDFPINQHWRRNLSVKMGLVEVTHMNLLIELIKDGQINTNFLISHVLPFTEIMKGYELFENRVDNALKVVLKG</sequence>
<dbReference type="PANTHER" id="PTHR42813">
    <property type="entry name" value="ZINC-TYPE ALCOHOL DEHYDROGENASE-LIKE"/>
    <property type="match status" value="1"/>
</dbReference>
<dbReference type="SUPFAM" id="SSF51735">
    <property type="entry name" value="NAD(P)-binding Rossmann-fold domains"/>
    <property type="match status" value="1"/>
</dbReference>
<dbReference type="PROSITE" id="PS00059">
    <property type="entry name" value="ADH_ZINC"/>
    <property type="match status" value="1"/>
</dbReference>
<feature type="domain" description="Enoyl reductase (ER)" evidence="7">
    <location>
        <begin position="11"/>
        <end position="349"/>
    </location>
</feature>
<dbReference type="AlphaFoldDB" id="H5XUX7"/>
<organism evidence="8 9">
    <name type="scientific">Desulfosporosinus youngiae DSM 17734</name>
    <dbReference type="NCBI Taxonomy" id="768710"/>
    <lineage>
        <taxon>Bacteria</taxon>
        <taxon>Bacillati</taxon>
        <taxon>Bacillota</taxon>
        <taxon>Clostridia</taxon>
        <taxon>Eubacteriales</taxon>
        <taxon>Desulfitobacteriaceae</taxon>
        <taxon>Desulfosporosinus</taxon>
    </lineage>
</organism>
<dbReference type="GO" id="GO:0016491">
    <property type="term" value="F:oxidoreductase activity"/>
    <property type="evidence" value="ECO:0007669"/>
    <property type="project" value="UniProtKB-KW"/>
</dbReference>
<evidence type="ECO:0000256" key="3">
    <source>
        <dbReference type="ARBA" id="ARBA00022723"/>
    </source>
</evidence>
<dbReference type="Pfam" id="PF00107">
    <property type="entry name" value="ADH_zinc_N"/>
    <property type="match status" value="1"/>
</dbReference>
<keyword evidence="4 6" id="KW-0862">Zinc</keyword>
<dbReference type="SUPFAM" id="SSF50129">
    <property type="entry name" value="GroES-like"/>
    <property type="match status" value="1"/>
</dbReference>
<dbReference type="Pfam" id="PF08240">
    <property type="entry name" value="ADH_N"/>
    <property type="match status" value="1"/>
</dbReference>
<gene>
    <name evidence="8" type="ORF">DesyoDRAFT_2349</name>
</gene>
<keyword evidence="3 6" id="KW-0479">Metal-binding</keyword>
<proteinExistence type="inferred from homology"/>
<dbReference type="InterPro" id="IPR013149">
    <property type="entry name" value="ADH-like_C"/>
</dbReference>
<dbReference type="InterPro" id="IPR020843">
    <property type="entry name" value="ER"/>
</dbReference>
<comment type="similarity">
    <text evidence="2 6">Belongs to the zinc-containing alcohol dehydrogenase family.</text>
</comment>
<dbReference type="PANTHER" id="PTHR42813:SF4">
    <property type="entry name" value="NADP-DEPENDENT ISOPROPANOL DEHYDROGENASE"/>
    <property type="match status" value="1"/>
</dbReference>
<dbReference type="EMBL" id="CM001441">
    <property type="protein sequence ID" value="EHQ89429.1"/>
    <property type="molecule type" value="Genomic_DNA"/>
</dbReference>
<comment type="cofactor">
    <cofactor evidence="1 6">
        <name>Zn(2+)</name>
        <dbReference type="ChEBI" id="CHEBI:29105"/>
    </cofactor>
</comment>
<evidence type="ECO:0000256" key="2">
    <source>
        <dbReference type="ARBA" id="ARBA00008072"/>
    </source>
</evidence>
<keyword evidence="9" id="KW-1185">Reference proteome</keyword>
<keyword evidence="5" id="KW-0560">Oxidoreductase</keyword>
<dbReference type="InterPro" id="IPR013154">
    <property type="entry name" value="ADH-like_N"/>
</dbReference>
<dbReference type="InterPro" id="IPR036291">
    <property type="entry name" value="NAD(P)-bd_dom_sf"/>
</dbReference>
<dbReference type="eggNOG" id="COG1063">
    <property type="taxonomic scope" value="Bacteria"/>
</dbReference>
<evidence type="ECO:0000256" key="4">
    <source>
        <dbReference type="ARBA" id="ARBA00022833"/>
    </source>
</evidence>
<evidence type="ECO:0000313" key="8">
    <source>
        <dbReference type="EMBL" id="EHQ89429.1"/>
    </source>
</evidence>